<dbReference type="SUPFAM" id="SSF52047">
    <property type="entry name" value="RNI-like"/>
    <property type="match status" value="1"/>
</dbReference>
<dbReference type="EMBL" id="JARQZJ010000022">
    <property type="protein sequence ID" value="KAK9873583.1"/>
    <property type="molecule type" value="Genomic_DNA"/>
</dbReference>
<dbReference type="AlphaFoldDB" id="A0AAW1TXZ5"/>
<keyword evidence="2" id="KW-1185">Reference proteome</keyword>
<organism evidence="1 2">
    <name type="scientific">Henosepilachna vigintioctopunctata</name>
    <dbReference type="NCBI Taxonomy" id="420089"/>
    <lineage>
        <taxon>Eukaryota</taxon>
        <taxon>Metazoa</taxon>
        <taxon>Ecdysozoa</taxon>
        <taxon>Arthropoda</taxon>
        <taxon>Hexapoda</taxon>
        <taxon>Insecta</taxon>
        <taxon>Pterygota</taxon>
        <taxon>Neoptera</taxon>
        <taxon>Endopterygota</taxon>
        <taxon>Coleoptera</taxon>
        <taxon>Polyphaga</taxon>
        <taxon>Cucujiformia</taxon>
        <taxon>Coccinelloidea</taxon>
        <taxon>Coccinellidae</taxon>
        <taxon>Epilachninae</taxon>
        <taxon>Epilachnini</taxon>
        <taxon>Henosepilachna</taxon>
    </lineage>
</organism>
<name>A0AAW1TXZ5_9CUCU</name>
<proteinExistence type="predicted"/>
<sequence>MPNLSKTEKLFNNCQLSLLVRNDSSTHGKQNTEIWDSLTLTGNENLTIPKSVIKTTDGTTQTARCLKILLRLCDFKGLILNGCQLNEKNSIIFSEEFRLERLSLARCGPYVSFIIEENICGILDHLTDLDISNNYVINYKRIFGKNTLAPTQIIEDVQLYLK</sequence>
<evidence type="ECO:0000313" key="1">
    <source>
        <dbReference type="EMBL" id="KAK9873583.1"/>
    </source>
</evidence>
<accession>A0AAW1TXZ5</accession>
<gene>
    <name evidence="1" type="ORF">WA026_023139</name>
</gene>
<comment type="caution">
    <text evidence="1">The sequence shown here is derived from an EMBL/GenBank/DDBJ whole genome shotgun (WGS) entry which is preliminary data.</text>
</comment>
<dbReference type="Proteomes" id="UP001431783">
    <property type="component" value="Unassembled WGS sequence"/>
</dbReference>
<reference evidence="1 2" key="1">
    <citation type="submission" date="2023-03" db="EMBL/GenBank/DDBJ databases">
        <title>Genome insight into feeding habits of ladybird beetles.</title>
        <authorList>
            <person name="Li H.-S."/>
            <person name="Huang Y.-H."/>
            <person name="Pang H."/>
        </authorList>
    </citation>
    <scope>NUCLEOTIDE SEQUENCE [LARGE SCALE GENOMIC DNA]</scope>
    <source>
        <strain evidence="1">SYSU_2023b</strain>
        <tissue evidence="1">Whole body</tissue>
    </source>
</reference>
<protein>
    <submittedName>
        <fullName evidence="1">Uncharacterized protein</fullName>
    </submittedName>
</protein>
<evidence type="ECO:0000313" key="2">
    <source>
        <dbReference type="Proteomes" id="UP001431783"/>
    </source>
</evidence>